<evidence type="ECO:0008006" key="4">
    <source>
        <dbReference type="Google" id="ProtNLM"/>
    </source>
</evidence>
<proteinExistence type="predicted"/>
<dbReference type="EMBL" id="SSMQ01000016">
    <property type="protein sequence ID" value="TKD07576.1"/>
    <property type="molecule type" value="Genomic_DNA"/>
</dbReference>
<keyword evidence="1" id="KW-0812">Transmembrane</keyword>
<keyword evidence="3" id="KW-1185">Reference proteome</keyword>
<dbReference type="AlphaFoldDB" id="A0A4U1JBZ7"/>
<evidence type="ECO:0000256" key="1">
    <source>
        <dbReference type="SAM" id="Phobius"/>
    </source>
</evidence>
<name>A0A4U1JBZ7_9BACT</name>
<keyword evidence="1" id="KW-1133">Transmembrane helix</keyword>
<sequence length="167" mass="18567">MIDPCAPPEAEAVLLYGARRLLMVLHAAGSIVLVGASTHHALTMRHYLRDRFIRVSTEKTWAKVVAVAYVFTFAVGAMLYPTYRYHVRGIYLDRYAPLYSGLFDVKEVYASLTLVVALGLGALAFTLRPSEERWLVRIYAVMSFLVCGVVWLNVTLGILVTSVRGLG</sequence>
<organism evidence="2 3">
    <name type="scientific">Polyangium fumosum</name>
    <dbReference type="NCBI Taxonomy" id="889272"/>
    <lineage>
        <taxon>Bacteria</taxon>
        <taxon>Pseudomonadati</taxon>
        <taxon>Myxococcota</taxon>
        <taxon>Polyangia</taxon>
        <taxon>Polyangiales</taxon>
        <taxon>Polyangiaceae</taxon>
        <taxon>Polyangium</taxon>
    </lineage>
</organism>
<dbReference type="Proteomes" id="UP000309215">
    <property type="component" value="Unassembled WGS sequence"/>
</dbReference>
<feature type="transmembrane region" description="Helical" evidence="1">
    <location>
        <begin position="64"/>
        <end position="83"/>
    </location>
</feature>
<evidence type="ECO:0000313" key="3">
    <source>
        <dbReference type="Proteomes" id="UP000309215"/>
    </source>
</evidence>
<dbReference type="OrthoDB" id="5511505at2"/>
<evidence type="ECO:0000313" key="2">
    <source>
        <dbReference type="EMBL" id="TKD07576.1"/>
    </source>
</evidence>
<feature type="transmembrane region" description="Helical" evidence="1">
    <location>
        <begin position="108"/>
        <end position="127"/>
    </location>
</feature>
<comment type="caution">
    <text evidence="2">The sequence shown here is derived from an EMBL/GenBank/DDBJ whole genome shotgun (WGS) entry which is preliminary data.</text>
</comment>
<accession>A0A4U1JBZ7</accession>
<gene>
    <name evidence="2" type="ORF">E8A74_17580</name>
</gene>
<feature type="transmembrane region" description="Helical" evidence="1">
    <location>
        <begin position="21"/>
        <end position="43"/>
    </location>
</feature>
<feature type="transmembrane region" description="Helical" evidence="1">
    <location>
        <begin position="139"/>
        <end position="160"/>
    </location>
</feature>
<keyword evidence="1" id="KW-0472">Membrane</keyword>
<protein>
    <recommendedName>
        <fullName evidence="4">DUF2214 family protein</fullName>
    </recommendedName>
</protein>
<reference evidence="2 3" key="1">
    <citation type="submission" date="2019-04" db="EMBL/GenBank/DDBJ databases">
        <authorList>
            <person name="Li Y."/>
            <person name="Wang J."/>
        </authorList>
    </citation>
    <scope>NUCLEOTIDE SEQUENCE [LARGE SCALE GENOMIC DNA]</scope>
    <source>
        <strain evidence="2 3">DSM 14668</strain>
    </source>
</reference>
<dbReference type="RefSeq" id="WP_136930172.1">
    <property type="nucleotide sequence ID" value="NZ_SSMQ01000016.1"/>
</dbReference>